<dbReference type="Proteomes" id="UP000005426">
    <property type="component" value="Unassembled WGS sequence"/>
</dbReference>
<evidence type="ECO:0000256" key="1">
    <source>
        <dbReference type="ARBA" id="ARBA00009431"/>
    </source>
</evidence>
<dbReference type="GeneID" id="25784948"/>
<keyword evidence="7" id="KW-1185">Reference proteome</keyword>
<dbReference type="OrthoDB" id="443318at2759"/>
<comment type="similarity">
    <text evidence="1">Belongs to the peptidase S10 family.</text>
</comment>
<dbReference type="PRINTS" id="PR00724">
    <property type="entry name" value="CRBOXYPTASEC"/>
</dbReference>
<dbReference type="STRING" id="452589.G9NIG2"/>
<dbReference type="KEGG" id="tatv:25784948"/>
<reference evidence="6 7" key="1">
    <citation type="journal article" date="2011" name="Genome Biol.">
        <title>Comparative genome sequence analysis underscores mycoparasitism as the ancestral life style of Trichoderma.</title>
        <authorList>
            <person name="Kubicek C.P."/>
            <person name="Herrera-Estrella A."/>
            <person name="Seidl-Seiboth V."/>
            <person name="Martinez D.A."/>
            <person name="Druzhinina I.S."/>
            <person name="Thon M."/>
            <person name="Zeilinger S."/>
            <person name="Casas-Flores S."/>
            <person name="Horwitz B.A."/>
            <person name="Mukherjee P.K."/>
            <person name="Mukherjee M."/>
            <person name="Kredics L."/>
            <person name="Alcaraz L.D."/>
            <person name="Aerts A."/>
            <person name="Antal Z."/>
            <person name="Atanasova L."/>
            <person name="Cervantes-Badillo M.G."/>
            <person name="Challacombe J."/>
            <person name="Chertkov O."/>
            <person name="McCluskey K."/>
            <person name="Coulpier F."/>
            <person name="Deshpande N."/>
            <person name="von Doehren H."/>
            <person name="Ebbole D.J."/>
            <person name="Esquivel-Naranjo E.U."/>
            <person name="Fekete E."/>
            <person name="Flipphi M."/>
            <person name="Glaser F."/>
            <person name="Gomez-Rodriguez E.Y."/>
            <person name="Gruber S."/>
            <person name="Han C."/>
            <person name="Henrissat B."/>
            <person name="Hermosa R."/>
            <person name="Hernandez-Onate M."/>
            <person name="Karaffa L."/>
            <person name="Kosti I."/>
            <person name="Le Crom S."/>
            <person name="Lindquist E."/>
            <person name="Lucas S."/>
            <person name="Luebeck M."/>
            <person name="Luebeck P.S."/>
            <person name="Margeot A."/>
            <person name="Metz B."/>
            <person name="Misra M."/>
            <person name="Nevalainen H."/>
            <person name="Omann M."/>
            <person name="Packer N."/>
            <person name="Perrone G."/>
            <person name="Uresti-Rivera E.E."/>
            <person name="Salamov A."/>
            <person name="Schmoll M."/>
            <person name="Seiboth B."/>
            <person name="Shapiro H."/>
            <person name="Sukno S."/>
            <person name="Tamayo-Ramos J.A."/>
            <person name="Tisch D."/>
            <person name="Wiest A."/>
            <person name="Wilkinson H.H."/>
            <person name="Zhang M."/>
            <person name="Coutinho P.M."/>
            <person name="Kenerley C.M."/>
            <person name="Monte E."/>
            <person name="Baker S.E."/>
            <person name="Grigoriev I.V."/>
        </authorList>
    </citation>
    <scope>NUCLEOTIDE SEQUENCE [LARGE SCALE GENOMIC DNA]</scope>
    <source>
        <strain evidence="7">ATCC 20476 / IMI 206040</strain>
    </source>
</reference>
<dbReference type="GO" id="GO:0004185">
    <property type="term" value="F:serine-type carboxypeptidase activity"/>
    <property type="evidence" value="ECO:0007669"/>
    <property type="project" value="InterPro"/>
</dbReference>
<dbReference type="MEROPS" id="S10.014"/>
<dbReference type="OMA" id="WKVYIAG"/>
<dbReference type="PANTHER" id="PTHR11802">
    <property type="entry name" value="SERINE PROTEASE FAMILY S10 SERINE CARBOXYPEPTIDASE"/>
    <property type="match status" value="1"/>
</dbReference>
<protein>
    <recommendedName>
        <fullName evidence="8">Serine carboxypeptidase</fullName>
    </recommendedName>
</protein>
<evidence type="ECO:0000313" key="6">
    <source>
        <dbReference type="EMBL" id="EHK49574.1"/>
    </source>
</evidence>
<evidence type="ECO:0000313" key="7">
    <source>
        <dbReference type="Proteomes" id="UP000005426"/>
    </source>
</evidence>
<dbReference type="HOGENOM" id="CLU_008523_12_3_1"/>
<dbReference type="InterPro" id="IPR029058">
    <property type="entry name" value="AB_hydrolase_fold"/>
</dbReference>
<dbReference type="eggNOG" id="KOG1282">
    <property type="taxonomic scope" value="Eukaryota"/>
</dbReference>
<keyword evidence="2" id="KW-0121">Carboxypeptidase</keyword>
<gene>
    <name evidence="6" type="ORF">TRIATDRAFT_50602</name>
</gene>
<dbReference type="AlphaFoldDB" id="G9NIG2"/>
<comment type="caution">
    <text evidence="6">The sequence shown here is derived from an EMBL/GenBank/DDBJ whole genome shotgun (WGS) entry which is preliminary data.</text>
</comment>
<evidence type="ECO:0000256" key="2">
    <source>
        <dbReference type="ARBA" id="ARBA00022645"/>
    </source>
</evidence>
<proteinExistence type="inferred from homology"/>
<dbReference type="EMBL" id="ABDG02000016">
    <property type="protein sequence ID" value="EHK49574.1"/>
    <property type="molecule type" value="Genomic_DNA"/>
</dbReference>
<organism evidence="6 7">
    <name type="scientific">Hypocrea atroviridis (strain ATCC 20476 / IMI 206040)</name>
    <name type="common">Trichoderma atroviride</name>
    <dbReference type="NCBI Taxonomy" id="452589"/>
    <lineage>
        <taxon>Eukaryota</taxon>
        <taxon>Fungi</taxon>
        <taxon>Dikarya</taxon>
        <taxon>Ascomycota</taxon>
        <taxon>Pezizomycotina</taxon>
        <taxon>Sordariomycetes</taxon>
        <taxon>Hypocreomycetidae</taxon>
        <taxon>Hypocreales</taxon>
        <taxon>Hypocreaceae</taxon>
        <taxon>Trichoderma</taxon>
    </lineage>
</organism>
<dbReference type="Gene3D" id="3.40.50.1820">
    <property type="entry name" value="alpha/beta hydrolase"/>
    <property type="match status" value="1"/>
</dbReference>
<evidence type="ECO:0008006" key="8">
    <source>
        <dbReference type="Google" id="ProtNLM"/>
    </source>
</evidence>
<evidence type="ECO:0000256" key="5">
    <source>
        <dbReference type="ARBA" id="ARBA00023180"/>
    </source>
</evidence>
<keyword evidence="3" id="KW-0645">Protease</keyword>
<evidence type="ECO:0000256" key="4">
    <source>
        <dbReference type="ARBA" id="ARBA00022801"/>
    </source>
</evidence>
<dbReference type="GO" id="GO:0006508">
    <property type="term" value="P:proteolysis"/>
    <property type="evidence" value="ECO:0007669"/>
    <property type="project" value="UniProtKB-KW"/>
</dbReference>
<evidence type="ECO:0000256" key="3">
    <source>
        <dbReference type="ARBA" id="ARBA00022670"/>
    </source>
</evidence>
<dbReference type="PANTHER" id="PTHR11802:SF479">
    <property type="entry name" value="CARBOXYPEPTIDASE"/>
    <property type="match status" value="1"/>
</dbReference>
<accession>G9NIG2</accession>
<sequence length="497" mass="55401">CVGFYVNGTTLPEIKFDVGESYAGNLPISNKRNETDELFFWFFPTNNEEHQDDKEIVIWLSGGPGCSSMLAILQENGPLSWQPGTLEPTHNPFSWHLLTNVVWIDQPVGTGFSKGNASITDEDGLAEQFKGFWRNFVDTFGMHGWKVYIAGESWAGAYGPYISSHFIDAKDTDYFDVQGLIIYDGIMFDQALQSNVPILPFITRYQDILPFNDIQLSTYRGTHEDCGFADHFDKYLVFPPSGIQPDLNSSTTDVNCIFLQDNVFDQARLSNPCFNWYNIVDYCPLLYDGSGDTSFPFRTNASYFNRREVQNAIHVSPSVDWIVCNPQHVFSTHDSLDHSPPAGFKQLPHVIDTTKNVILAAGGLDALVPINGIVLGIQNMTWGNEMGFQYKPQDPFYVPRYGINRTDTGFTGYGSNLPASYGVLGTTHHERGLTFVATKLAGHQGPAYGPAASFRHLEKLLGRVKSLSSTEPFTLPQLRNISQPARNTLGKGTMPIP</sequence>
<name>G9NIG2_HYPAI</name>
<feature type="non-terminal residue" evidence="6">
    <location>
        <position position="1"/>
    </location>
</feature>
<dbReference type="Pfam" id="PF00450">
    <property type="entry name" value="Peptidase_S10"/>
    <property type="match status" value="1"/>
</dbReference>
<dbReference type="InterPro" id="IPR001563">
    <property type="entry name" value="Peptidase_S10"/>
</dbReference>
<keyword evidence="4" id="KW-0378">Hydrolase</keyword>
<dbReference type="SUPFAM" id="SSF53474">
    <property type="entry name" value="alpha/beta-Hydrolases"/>
    <property type="match status" value="1"/>
</dbReference>
<keyword evidence="5" id="KW-0325">Glycoprotein</keyword>